<evidence type="ECO:0000259" key="2">
    <source>
        <dbReference type="PROSITE" id="PS50048"/>
    </source>
</evidence>
<dbReference type="PROSITE" id="PS50048">
    <property type="entry name" value="ZN2_CY6_FUNGAL_2"/>
    <property type="match status" value="1"/>
</dbReference>
<dbReference type="CDD" id="cd00067">
    <property type="entry name" value="GAL4"/>
    <property type="match status" value="1"/>
</dbReference>
<comment type="caution">
    <text evidence="3">The sequence shown here is derived from an EMBL/GenBank/DDBJ whole genome shotgun (WGS) entry which is preliminary data.</text>
</comment>
<keyword evidence="4" id="KW-1185">Reference proteome</keyword>
<feature type="compositionally biased region" description="Polar residues" evidence="1">
    <location>
        <begin position="1"/>
        <end position="10"/>
    </location>
</feature>
<dbReference type="EMBL" id="SDOX01000122">
    <property type="protein sequence ID" value="TFJ81898.1"/>
    <property type="molecule type" value="Genomic_DNA"/>
</dbReference>
<feature type="region of interest" description="Disordered" evidence="1">
    <location>
        <begin position="156"/>
        <end position="201"/>
    </location>
</feature>
<organism evidence="3 4">
    <name type="scientific">Nannochloropsis salina CCMP1776</name>
    <dbReference type="NCBI Taxonomy" id="1027361"/>
    <lineage>
        <taxon>Eukaryota</taxon>
        <taxon>Sar</taxon>
        <taxon>Stramenopiles</taxon>
        <taxon>Ochrophyta</taxon>
        <taxon>Eustigmatophyceae</taxon>
        <taxon>Eustigmatales</taxon>
        <taxon>Monodopsidaceae</taxon>
        <taxon>Microchloropsis</taxon>
        <taxon>Microchloropsis salina</taxon>
    </lineage>
</organism>
<accession>A0A4D9CZV4</accession>
<feature type="compositionally biased region" description="Basic and acidic residues" evidence="1">
    <location>
        <begin position="34"/>
        <end position="49"/>
    </location>
</feature>
<feature type="compositionally biased region" description="Pro residues" evidence="1">
    <location>
        <begin position="329"/>
        <end position="377"/>
    </location>
</feature>
<feature type="domain" description="Zn(2)-C6 fungal-type" evidence="2">
    <location>
        <begin position="65"/>
        <end position="94"/>
    </location>
</feature>
<feature type="compositionally biased region" description="Basic and acidic residues" evidence="1">
    <location>
        <begin position="401"/>
        <end position="412"/>
    </location>
</feature>
<dbReference type="AlphaFoldDB" id="A0A4D9CZV4"/>
<evidence type="ECO:0000313" key="3">
    <source>
        <dbReference type="EMBL" id="TFJ81898.1"/>
    </source>
</evidence>
<feature type="compositionally biased region" description="Basic and acidic residues" evidence="1">
    <location>
        <begin position="189"/>
        <end position="201"/>
    </location>
</feature>
<dbReference type="InterPro" id="IPR001138">
    <property type="entry name" value="Zn2Cys6_DnaBD"/>
</dbReference>
<dbReference type="OrthoDB" id="2579025at2759"/>
<dbReference type="SUPFAM" id="SSF57701">
    <property type="entry name" value="Zn2/Cys6 DNA-binding domain"/>
    <property type="match status" value="1"/>
</dbReference>
<feature type="compositionally biased region" description="Basic and acidic residues" evidence="1">
    <location>
        <begin position="156"/>
        <end position="182"/>
    </location>
</feature>
<protein>
    <recommendedName>
        <fullName evidence="2">Zn(2)-C6 fungal-type domain-containing protein</fullName>
    </recommendedName>
</protein>
<name>A0A4D9CZV4_9STRA</name>
<evidence type="ECO:0000313" key="4">
    <source>
        <dbReference type="Proteomes" id="UP000355283"/>
    </source>
</evidence>
<feature type="region of interest" description="Disordered" evidence="1">
    <location>
        <begin position="293"/>
        <end position="412"/>
    </location>
</feature>
<dbReference type="GO" id="GO:0008270">
    <property type="term" value="F:zinc ion binding"/>
    <property type="evidence" value="ECO:0007669"/>
    <property type="project" value="InterPro"/>
</dbReference>
<reference evidence="3 4" key="1">
    <citation type="submission" date="2019-01" db="EMBL/GenBank/DDBJ databases">
        <title>Nuclear Genome Assembly of the Microalgal Biofuel strain Nannochloropsis salina CCMP1776.</title>
        <authorList>
            <person name="Hovde B."/>
        </authorList>
    </citation>
    <scope>NUCLEOTIDE SEQUENCE [LARGE SCALE GENOMIC DNA]</scope>
    <source>
        <strain evidence="3 4">CCMP1776</strain>
    </source>
</reference>
<feature type="region of interest" description="Disordered" evidence="1">
    <location>
        <begin position="1"/>
        <end position="64"/>
    </location>
</feature>
<gene>
    <name evidence="3" type="ORF">NSK_007145</name>
</gene>
<dbReference type="Gene3D" id="4.10.240.10">
    <property type="entry name" value="Zn(2)-C6 fungal-type DNA-binding domain"/>
    <property type="match status" value="1"/>
</dbReference>
<dbReference type="InterPro" id="IPR036864">
    <property type="entry name" value="Zn2-C6_fun-type_DNA-bd_sf"/>
</dbReference>
<proteinExistence type="predicted"/>
<sequence length="518" mass="55423">MSYAGTTLTDSPWEAKDEMKKESGKVRRRPGKRRVQEEPATEKEGERAGRTMQGRQRQRAPKGSTCMQCNHVKTKCSGSIPCSRCFRMNLPCRKQTGKRSRRQVSAGGAPLIDVVINQAEPRVYTEIYMQAFAQIYNEGLVDYDKHYPGLESVLQKESEIRREKAKEKEEEQRLVERGRADAAEAQGEGGREGGREDRPEGERTVLLGGLPLPSLPGIACLPFPSEREARLGRLVPCDLGTTLAERQGGGGTVLPSVFPPARTEWLDAMTEWGASMFAAGLPLEVVTHQHVGRRGGEKGVLARRGMGRGREGGREGGRASGRGGKPRCHIPPFPSSLRPVLPPSPLPPPTPASEPPRMPPPPLSEREPPLSPLPPLLAPAHDPWSAELSLSPCLGPGPNVDRTESLSDSAPHRLDDLPPFLPSTDPVSPRGPLLFPADISAELPSALALDVDLGGIGGLGAMGSDGHVLDADASPAAGPAGAGPGGGRLPMASILTEDGRVMELLDLADDFLPLFGQD</sequence>
<evidence type="ECO:0000256" key="1">
    <source>
        <dbReference type="SAM" id="MobiDB-lite"/>
    </source>
</evidence>
<dbReference type="Proteomes" id="UP000355283">
    <property type="component" value="Unassembled WGS sequence"/>
</dbReference>
<feature type="compositionally biased region" description="Basic and acidic residues" evidence="1">
    <location>
        <begin position="13"/>
        <end position="25"/>
    </location>
</feature>
<dbReference type="Pfam" id="PF00172">
    <property type="entry name" value="Zn_clus"/>
    <property type="match status" value="1"/>
</dbReference>
<feature type="compositionally biased region" description="Basic and acidic residues" evidence="1">
    <location>
        <begin position="308"/>
        <end position="317"/>
    </location>
</feature>
<dbReference type="GO" id="GO:0000981">
    <property type="term" value="F:DNA-binding transcription factor activity, RNA polymerase II-specific"/>
    <property type="evidence" value="ECO:0007669"/>
    <property type="project" value="InterPro"/>
</dbReference>